<dbReference type="Gene3D" id="3.20.20.10">
    <property type="entry name" value="Alanine racemase"/>
    <property type="match status" value="1"/>
</dbReference>
<organism evidence="7 8">
    <name type="scientific">Aquicella siphonis</name>
    <dbReference type="NCBI Taxonomy" id="254247"/>
    <lineage>
        <taxon>Bacteria</taxon>
        <taxon>Pseudomonadati</taxon>
        <taxon>Pseudomonadota</taxon>
        <taxon>Gammaproteobacteria</taxon>
        <taxon>Legionellales</taxon>
        <taxon>Coxiellaceae</taxon>
        <taxon>Aquicella</taxon>
    </lineage>
</organism>
<evidence type="ECO:0000259" key="6">
    <source>
        <dbReference type="Pfam" id="PF02784"/>
    </source>
</evidence>
<dbReference type="KEGG" id="asip:AQUSIP_25480"/>
<feature type="domain" description="Orn/DAP/Arg decarboxylase 2 N-terminal" evidence="6">
    <location>
        <begin position="44"/>
        <end position="289"/>
    </location>
</feature>
<dbReference type="Pfam" id="PF02784">
    <property type="entry name" value="Orn_Arg_deC_N"/>
    <property type="match status" value="1"/>
</dbReference>
<dbReference type="PRINTS" id="PR01179">
    <property type="entry name" value="ODADCRBXLASE"/>
</dbReference>
<dbReference type="InterPro" id="IPR022643">
    <property type="entry name" value="De-COase2_C"/>
</dbReference>
<protein>
    <submittedName>
        <fullName evidence="7">Diaminopimelate decarboxylase</fullName>
    </submittedName>
</protein>
<dbReference type="InterPro" id="IPR009006">
    <property type="entry name" value="Ala_racemase/Decarboxylase_C"/>
</dbReference>
<dbReference type="InterPro" id="IPR029066">
    <property type="entry name" value="PLP-binding_barrel"/>
</dbReference>
<dbReference type="GO" id="GO:0008836">
    <property type="term" value="F:diaminopimelate decarboxylase activity"/>
    <property type="evidence" value="ECO:0007669"/>
    <property type="project" value="TreeGrafter"/>
</dbReference>
<dbReference type="OrthoDB" id="9802147at2"/>
<evidence type="ECO:0000313" key="8">
    <source>
        <dbReference type="Proteomes" id="UP000324194"/>
    </source>
</evidence>
<dbReference type="GO" id="GO:0009089">
    <property type="term" value="P:lysine biosynthetic process via diaminopimelate"/>
    <property type="evidence" value="ECO:0007669"/>
    <property type="project" value="TreeGrafter"/>
</dbReference>
<dbReference type="AlphaFoldDB" id="A0A5E4PLC9"/>
<dbReference type="RefSeq" id="WP_148340613.1">
    <property type="nucleotide sequence ID" value="NZ_LR699120.1"/>
</dbReference>
<dbReference type="Pfam" id="PF00278">
    <property type="entry name" value="Orn_DAP_Arg_deC"/>
    <property type="match status" value="1"/>
</dbReference>
<feature type="active site" description="Proton donor" evidence="3">
    <location>
        <position position="351"/>
    </location>
</feature>
<keyword evidence="8" id="KW-1185">Reference proteome</keyword>
<reference evidence="7 8" key="1">
    <citation type="submission" date="2019-08" db="EMBL/GenBank/DDBJ databases">
        <authorList>
            <person name="Guy L."/>
        </authorList>
    </citation>
    <scope>NUCLEOTIDE SEQUENCE [LARGE SCALE GENOMIC DNA]</scope>
    <source>
        <strain evidence="7 8">SGT-108</strain>
    </source>
</reference>
<feature type="domain" description="Orn/DAP/Arg decarboxylase 2 C-terminal" evidence="5">
    <location>
        <begin position="292"/>
        <end position="378"/>
    </location>
</feature>
<gene>
    <name evidence="7" type="primary">lysA_1</name>
    <name evidence="7" type="ORF">AQUSIP_25480</name>
</gene>
<feature type="modified residue" description="N6-(pyridoxal phosphate)lysine" evidence="3">
    <location>
        <position position="60"/>
    </location>
</feature>
<dbReference type="Proteomes" id="UP000324194">
    <property type="component" value="Chromosome 2"/>
</dbReference>
<dbReference type="EMBL" id="LR699120">
    <property type="protein sequence ID" value="VVC77221.1"/>
    <property type="molecule type" value="Genomic_DNA"/>
</dbReference>
<dbReference type="InterPro" id="IPR000183">
    <property type="entry name" value="Orn/DAP/Arg_de-COase"/>
</dbReference>
<dbReference type="Gene3D" id="2.40.37.10">
    <property type="entry name" value="Lyase, Ornithine Decarboxylase, Chain A, domain 1"/>
    <property type="match status" value="1"/>
</dbReference>
<evidence type="ECO:0000256" key="1">
    <source>
        <dbReference type="ARBA" id="ARBA00001933"/>
    </source>
</evidence>
<comment type="similarity">
    <text evidence="4">Belongs to the Orn/Lys/Arg decarboxylase class-II family.</text>
</comment>
<dbReference type="SUPFAM" id="SSF51419">
    <property type="entry name" value="PLP-binding barrel"/>
    <property type="match status" value="1"/>
</dbReference>
<evidence type="ECO:0000256" key="4">
    <source>
        <dbReference type="RuleBase" id="RU003737"/>
    </source>
</evidence>
<evidence type="ECO:0000256" key="3">
    <source>
        <dbReference type="PIRSR" id="PIRSR600183-50"/>
    </source>
</evidence>
<comment type="cofactor">
    <cofactor evidence="1 3">
        <name>pyridoxal 5'-phosphate</name>
        <dbReference type="ChEBI" id="CHEBI:597326"/>
    </cofactor>
</comment>
<name>A0A5E4PLC9_9COXI</name>
<evidence type="ECO:0000313" key="7">
    <source>
        <dbReference type="EMBL" id="VVC77221.1"/>
    </source>
</evidence>
<dbReference type="InterPro" id="IPR022644">
    <property type="entry name" value="De-COase2_N"/>
</dbReference>
<evidence type="ECO:0000256" key="2">
    <source>
        <dbReference type="ARBA" id="ARBA00022898"/>
    </source>
</evidence>
<proteinExistence type="inferred from homology"/>
<accession>A0A5E4PLC9</accession>
<sequence length="432" mass="48255">MRESENHFSGVSAVVASEWAERFGTPLFIMDEAGVLQRFDSLRQAVQTRYPHSIVSVSYKTNCLKGLLARLHQAGAHAEVVSGLEYAIADEIRLPGQRIIFNGPMKTREEIEKAIKDQAIINCDHDDEIELIAAVAQRMAKTVSIGLRIYFSDTQSSWNRFGFQVDKELAQAETRSLVDKILKSPYLKLGGVHMHIGTNIRDLRQFRQMGQCLGLFASALKSIYQIELEWIDVGGGLAGISPLRADSHNRHLPLPDAEAYANAVIAPLLPYLHGASQPPLLIFEPGRTLFEAYGALLTRVVGRRHQKDSLPAVILDAGINTLSTSYRYDFPIRCFADTKSARLTQLWGPTCNQADQLHTPLALPELSVNDLLMFYGVGSYCMAFSYSFIRFRPGVILWRGGSHAEWLRLPESLLHNSMIGHIPESIAREARQ</sequence>
<evidence type="ECO:0000259" key="5">
    <source>
        <dbReference type="Pfam" id="PF00278"/>
    </source>
</evidence>
<dbReference type="PANTHER" id="PTHR43727">
    <property type="entry name" value="DIAMINOPIMELATE DECARBOXYLASE"/>
    <property type="match status" value="1"/>
</dbReference>
<keyword evidence="2 3" id="KW-0663">Pyridoxal phosphate</keyword>
<dbReference type="SUPFAM" id="SSF50621">
    <property type="entry name" value="Alanine racemase C-terminal domain-like"/>
    <property type="match status" value="1"/>
</dbReference>
<dbReference type="PANTHER" id="PTHR43727:SF2">
    <property type="entry name" value="GROUP IV DECARBOXYLASE"/>
    <property type="match status" value="1"/>
</dbReference>